<evidence type="ECO:0000313" key="11">
    <source>
        <dbReference type="EMBL" id="MBB6129831.1"/>
    </source>
</evidence>
<dbReference type="InterPro" id="IPR039261">
    <property type="entry name" value="FNR_nucleotide-bd"/>
</dbReference>
<comment type="caution">
    <text evidence="11">The sequence shown here is derived from an EMBL/GenBank/DDBJ whole genome shotgun (WGS) entry which is preliminary data.</text>
</comment>
<dbReference type="InterPro" id="IPR017938">
    <property type="entry name" value="Riboflavin_synthase-like_b-brl"/>
</dbReference>
<keyword evidence="4" id="KW-0479">Metal-binding</keyword>
<keyword evidence="7" id="KW-0408">Iron</keyword>
<accession>A0A841JPM1</accession>
<dbReference type="Gene3D" id="3.10.20.30">
    <property type="match status" value="1"/>
</dbReference>
<keyword evidence="5" id="KW-0274">FAD</keyword>
<dbReference type="GO" id="GO:0046872">
    <property type="term" value="F:metal ion binding"/>
    <property type="evidence" value="ECO:0007669"/>
    <property type="project" value="UniProtKB-KW"/>
</dbReference>
<dbReference type="SUPFAM" id="SSF63380">
    <property type="entry name" value="Riboflavin synthase domain-like"/>
    <property type="match status" value="1"/>
</dbReference>
<dbReference type="PROSITE" id="PS51384">
    <property type="entry name" value="FAD_FR"/>
    <property type="match status" value="1"/>
</dbReference>
<reference evidence="11 12" key="1">
    <citation type="submission" date="2020-08" db="EMBL/GenBank/DDBJ databases">
        <title>Genomic Encyclopedia of Type Strains, Phase IV (KMG-V): Genome sequencing to study the core and pangenomes of soil and plant-associated prokaryotes.</title>
        <authorList>
            <person name="Whitman W."/>
        </authorList>
    </citation>
    <scope>NUCLEOTIDE SEQUENCE [LARGE SCALE GENOMIC DNA]</scope>
    <source>
        <strain evidence="11 12">MP601</strain>
    </source>
</reference>
<dbReference type="EMBL" id="JACHCA010000011">
    <property type="protein sequence ID" value="MBB6129831.1"/>
    <property type="molecule type" value="Genomic_DNA"/>
</dbReference>
<comment type="cofactor">
    <cofactor evidence="1">
        <name>FAD</name>
        <dbReference type="ChEBI" id="CHEBI:57692"/>
    </cofactor>
</comment>
<dbReference type="Gene3D" id="2.40.30.10">
    <property type="entry name" value="Translation factors"/>
    <property type="match status" value="1"/>
</dbReference>
<dbReference type="Proteomes" id="UP000548326">
    <property type="component" value="Unassembled WGS sequence"/>
</dbReference>
<dbReference type="CDD" id="cd06214">
    <property type="entry name" value="PA_degradation_oxidoreductase_like"/>
    <property type="match status" value="1"/>
</dbReference>
<evidence type="ECO:0000256" key="3">
    <source>
        <dbReference type="ARBA" id="ARBA00022714"/>
    </source>
</evidence>
<dbReference type="PROSITE" id="PS51085">
    <property type="entry name" value="2FE2S_FER_2"/>
    <property type="match status" value="1"/>
</dbReference>
<evidence type="ECO:0000259" key="10">
    <source>
        <dbReference type="PROSITE" id="PS51384"/>
    </source>
</evidence>
<name>A0A841JPM1_9SPHI</name>
<dbReference type="PRINTS" id="PR00406">
    <property type="entry name" value="CYTB5RDTASE"/>
</dbReference>
<dbReference type="GO" id="GO:0051537">
    <property type="term" value="F:2 iron, 2 sulfur cluster binding"/>
    <property type="evidence" value="ECO:0007669"/>
    <property type="project" value="UniProtKB-KW"/>
</dbReference>
<dbReference type="InterPro" id="IPR017927">
    <property type="entry name" value="FAD-bd_FR_type"/>
</dbReference>
<dbReference type="InterPro" id="IPR001041">
    <property type="entry name" value="2Fe-2S_ferredoxin-type"/>
</dbReference>
<dbReference type="CDD" id="cd00207">
    <property type="entry name" value="fer2"/>
    <property type="match status" value="1"/>
</dbReference>
<organism evidence="11 12">
    <name type="scientific">Mucilaginibacter lappiensis</name>
    <dbReference type="NCBI Taxonomy" id="354630"/>
    <lineage>
        <taxon>Bacteria</taxon>
        <taxon>Pseudomonadati</taxon>
        <taxon>Bacteroidota</taxon>
        <taxon>Sphingobacteriia</taxon>
        <taxon>Sphingobacteriales</taxon>
        <taxon>Sphingobacteriaceae</taxon>
        <taxon>Mucilaginibacter</taxon>
    </lineage>
</organism>
<dbReference type="RefSeq" id="WP_183588800.1">
    <property type="nucleotide sequence ID" value="NZ_JACHCA010000011.1"/>
</dbReference>
<dbReference type="InterPro" id="IPR036010">
    <property type="entry name" value="2Fe-2S_ferredoxin-like_sf"/>
</dbReference>
<dbReference type="GO" id="GO:0016491">
    <property type="term" value="F:oxidoreductase activity"/>
    <property type="evidence" value="ECO:0007669"/>
    <property type="project" value="UniProtKB-KW"/>
</dbReference>
<evidence type="ECO:0000256" key="7">
    <source>
        <dbReference type="ARBA" id="ARBA00023004"/>
    </source>
</evidence>
<dbReference type="Pfam" id="PF00111">
    <property type="entry name" value="Fer2"/>
    <property type="match status" value="1"/>
</dbReference>
<dbReference type="SUPFAM" id="SSF54292">
    <property type="entry name" value="2Fe-2S ferredoxin-like"/>
    <property type="match status" value="1"/>
</dbReference>
<dbReference type="Pfam" id="PF00970">
    <property type="entry name" value="FAD_binding_6"/>
    <property type="match status" value="1"/>
</dbReference>
<dbReference type="PROSITE" id="PS00197">
    <property type="entry name" value="2FE2S_FER_1"/>
    <property type="match status" value="1"/>
</dbReference>
<dbReference type="InterPro" id="IPR006058">
    <property type="entry name" value="2Fe2S_fd_BS"/>
</dbReference>
<keyword evidence="3" id="KW-0001">2Fe-2S</keyword>
<keyword evidence="2" id="KW-0285">Flavoprotein</keyword>
<gene>
    <name evidence="11" type="ORF">HDF22_003963</name>
</gene>
<evidence type="ECO:0000256" key="5">
    <source>
        <dbReference type="ARBA" id="ARBA00022827"/>
    </source>
</evidence>
<keyword evidence="6" id="KW-0560">Oxidoreductase</keyword>
<dbReference type="PANTHER" id="PTHR47354:SF8">
    <property type="entry name" value="1,2-PHENYLACETYL-COA EPOXIDASE, SUBUNIT E"/>
    <property type="match status" value="1"/>
</dbReference>
<dbReference type="Gene3D" id="3.40.50.80">
    <property type="entry name" value="Nucleotide-binding domain of ferredoxin-NADP reductase (FNR) module"/>
    <property type="match status" value="1"/>
</dbReference>
<sequence>MNEDILKLKIERIKWETKDTATFYLSNVSGRPIPYKAGQFVTLIFNHRNEEIRRSYSLGSSPDEELLSITVKRITNGEISRFMLAKEHPGDILTALAPAGRFTINKFEQEKDILLFAGGTGITPIFSQIKYVLKRPGKSRLTLIYSSQDADSIAFKDELNKLAIQHPHRFKIIYLLSSEANRLNNDKVEALTRQIVQHDRDKAEFYLCGPFPYMRMIRFALVYMGIDPKQIRRENFVIETVSVTSSILNFPPRTIRIRFKNELHDLAVGENQSILQAALQNNVQLPYSCRNGVCSTCTARCTSGKIEMVKNDVLTDADIAEGWVLTCTGHPVSDDVVIDYSPSR</sequence>
<dbReference type="InterPro" id="IPR050415">
    <property type="entry name" value="MRET"/>
</dbReference>
<dbReference type="AlphaFoldDB" id="A0A841JPM1"/>
<dbReference type="InterPro" id="IPR008333">
    <property type="entry name" value="Cbr1-like_FAD-bd_dom"/>
</dbReference>
<protein>
    <submittedName>
        <fullName evidence="11">Ring-1,2-phenylacetyl-CoA epoxidase subunit PaaE</fullName>
    </submittedName>
</protein>
<evidence type="ECO:0000256" key="1">
    <source>
        <dbReference type="ARBA" id="ARBA00001974"/>
    </source>
</evidence>
<feature type="domain" description="FAD-binding FR-type" evidence="10">
    <location>
        <begin position="3"/>
        <end position="105"/>
    </location>
</feature>
<evidence type="ECO:0000256" key="2">
    <source>
        <dbReference type="ARBA" id="ARBA00022630"/>
    </source>
</evidence>
<dbReference type="GO" id="GO:0050660">
    <property type="term" value="F:flavin adenine dinucleotide binding"/>
    <property type="evidence" value="ECO:0007669"/>
    <property type="project" value="TreeGrafter"/>
</dbReference>
<evidence type="ECO:0000259" key="9">
    <source>
        <dbReference type="PROSITE" id="PS51085"/>
    </source>
</evidence>
<dbReference type="InterPro" id="IPR001433">
    <property type="entry name" value="OxRdtase_FAD/NAD-bd"/>
</dbReference>
<proteinExistence type="predicted"/>
<dbReference type="SUPFAM" id="SSF52343">
    <property type="entry name" value="Ferredoxin reductase-like, C-terminal NADP-linked domain"/>
    <property type="match status" value="1"/>
</dbReference>
<evidence type="ECO:0000313" key="12">
    <source>
        <dbReference type="Proteomes" id="UP000548326"/>
    </source>
</evidence>
<dbReference type="Pfam" id="PF00175">
    <property type="entry name" value="NAD_binding_1"/>
    <property type="match status" value="1"/>
</dbReference>
<evidence type="ECO:0000256" key="4">
    <source>
        <dbReference type="ARBA" id="ARBA00022723"/>
    </source>
</evidence>
<keyword evidence="8" id="KW-0411">Iron-sulfur</keyword>
<dbReference type="InterPro" id="IPR012675">
    <property type="entry name" value="Beta-grasp_dom_sf"/>
</dbReference>
<evidence type="ECO:0000256" key="6">
    <source>
        <dbReference type="ARBA" id="ARBA00023002"/>
    </source>
</evidence>
<dbReference type="PANTHER" id="PTHR47354">
    <property type="entry name" value="NADH OXIDOREDUCTASE HCR"/>
    <property type="match status" value="1"/>
</dbReference>
<evidence type="ECO:0000256" key="8">
    <source>
        <dbReference type="ARBA" id="ARBA00023014"/>
    </source>
</evidence>
<feature type="domain" description="2Fe-2S ferredoxin-type" evidence="9">
    <location>
        <begin position="253"/>
        <end position="344"/>
    </location>
</feature>